<keyword evidence="3" id="KW-1185">Reference proteome</keyword>
<feature type="domain" description="DUF1902" evidence="1">
    <location>
        <begin position="3"/>
        <end position="54"/>
    </location>
</feature>
<name>A0ABY3ZJ72_9RHOB</name>
<evidence type="ECO:0000313" key="3">
    <source>
        <dbReference type="Proteomes" id="UP000831019"/>
    </source>
</evidence>
<protein>
    <recommendedName>
        <fullName evidence="1">DUF1902 domain-containing protein</fullName>
    </recommendedName>
</protein>
<dbReference type="InterPro" id="IPR015066">
    <property type="entry name" value="DUF1902"/>
</dbReference>
<dbReference type="Pfam" id="PF08972">
    <property type="entry name" value="DUF1902"/>
    <property type="match status" value="1"/>
</dbReference>
<sequence length="82" mass="9178">MRFYVKALWDEDAKVFYSESDIVGLHIEAATIEEFVEVMDDLAPQLVLDNHVTKQDFAKKSLIDMVSSIIFKPPSPGSFAAA</sequence>
<evidence type="ECO:0000313" key="2">
    <source>
        <dbReference type="EMBL" id="UOA14532.1"/>
    </source>
</evidence>
<evidence type="ECO:0000259" key="1">
    <source>
        <dbReference type="Pfam" id="PF08972"/>
    </source>
</evidence>
<dbReference type="InterPro" id="IPR035069">
    <property type="entry name" value="TTHA1013/TTHA0281-like"/>
</dbReference>
<dbReference type="SUPFAM" id="SSF143100">
    <property type="entry name" value="TTHA1013/TTHA0281-like"/>
    <property type="match status" value="1"/>
</dbReference>
<reference evidence="3" key="1">
    <citation type="journal article" date="2022" name="Microorganisms">
        <title>Beyond the ABCs#Discovery of Three New Plasmid Types in Rhodobacterales (RepQ, RepY, RepW).</title>
        <authorList>
            <person name="Freese H.M."/>
            <person name="Ringel V."/>
            <person name="Overmann J."/>
            <person name="Petersen J."/>
        </authorList>
    </citation>
    <scope>NUCLEOTIDE SEQUENCE [LARGE SCALE GENOMIC DNA]</scope>
    <source>
        <strain evidence="3">DSM 109990</strain>
    </source>
</reference>
<dbReference type="EMBL" id="CP085144">
    <property type="protein sequence ID" value="UOA14532.1"/>
    <property type="molecule type" value="Genomic_DNA"/>
</dbReference>
<organism evidence="2 3">
    <name type="scientific">Sulfitobacter dubius</name>
    <dbReference type="NCBI Taxonomy" id="218673"/>
    <lineage>
        <taxon>Bacteria</taxon>
        <taxon>Pseudomonadati</taxon>
        <taxon>Pseudomonadota</taxon>
        <taxon>Alphaproteobacteria</taxon>
        <taxon>Rhodobacterales</taxon>
        <taxon>Roseobacteraceae</taxon>
        <taxon>Sulfitobacter</taxon>
    </lineage>
</organism>
<proteinExistence type="predicted"/>
<dbReference type="Proteomes" id="UP000831019">
    <property type="component" value="Chromosome"/>
</dbReference>
<dbReference type="RefSeq" id="WP_243262880.1">
    <property type="nucleotide sequence ID" value="NZ_CP085144.1"/>
</dbReference>
<accession>A0ABY3ZJ72</accession>
<dbReference type="Gene3D" id="3.30.2390.10">
    <property type="entry name" value="TTHA1013-like"/>
    <property type="match status" value="1"/>
</dbReference>
<gene>
    <name evidence="2" type="ORF">DSM109990_01338</name>
</gene>